<keyword evidence="3" id="KW-1185">Reference proteome</keyword>
<evidence type="ECO:0000313" key="3">
    <source>
        <dbReference type="Proteomes" id="UP000011668"/>
    </source>
</evidence>
<organism evidence="2 3">
    <name type="scientific">Thanatephorus cucumeris (strain AG1-IA)</name>
    <name type="common">Rice sheath blight fungus</name>
    <name type="synonym">Rhizoctonia solani</name>
    <dbReference type="NCBI Taxonomy" id="983506"/>
    <lineage>
        <taxon>Eukaryota</taxon>
        <taxon>Fungi</taxon>
        <taxon>Dikarya</taxon>
        <taxon>Basidiomycota</taxon>
        <taxon>Agaricomycotina</taxon>
        <taxon>Agaricomycetes</taxon>
        <taxon>Cantharellales</taxon>
        <taxon>Ceratobasidiaceae</taxon>
        <taxon>Rhizoctonia</taxon>
        <taxon>Rhizoctonia solani AG-1</taxon>
    </lineage>
</organism>
<dbReference type="Proteomes" id="UP000011668">
    <property type="component" value="Unassembled WGS sequence"/>
</dbReference>
<dbReference type="GO" id="GO:0016787">
    <property type="term" value="F:hydrolase activity"/>
    <property type="evidence" value="ECO:0007669"/>
    <property type="project" value="UniProtKB-KW"/>
</dbReference>
<dbReference type="OrthoDB" id="1714032at2759"/>
<dbReference type="AntiFam" id="ANF00005">
    <property type="entry name" value="Antisense to 23S rRNA"/>
</dbReference>
<reference evidence="2 3" key="1">
    <citation type="journal article" date="2013" name="Nat. Commun.">
        <title>The evolution and pathogenic mechanisms of the rice sheath blight pathogen.</title>
        <authorList>
            <person name="Zheng A."/>
            <person name="Lin R."/>
            <person name="Xu L."/>
            <person name="Qin P."/>
            <person name="Tang C."/>
            <person name="Ai P."/>
            <person name="Zhang D."/>
            <person name="Liu Y."/>
            <person name="Sun Z."/>
            <person name="Feng H."/>
            <person name="Wang Y."/>
            <person name="Chen Y."/>
            <person name="Liang X."/>
            <person name="Fu R."/>
            <person name="Li Q."/>
            <person name="Zhang J."/>
            <person name="Yu X."/>
            <person name="Xie Z."/>
            <person name="Ding L."/>
            <person name="Guan P."/>
            <person name="Tang J."/>
            <person name="Liang Y."/>
            <person name="Wang S."/>
            <person name="Deng Q."/>
            <person name="Li S."/>
            <person name="Zhu J."/>
            <person name="Wang L."/>
            <person name="Liu H."/>
            <person name="Li P."/>
        </authorList>
    </citation>
    <scope>NUCLEOTIDE SEQUENCE [LARGE SCALE GENOMIC DNA]</scope>
    <source>
        <strain evidence="3">AG-1 IA</strain>
    </source>
</reference>
<keyword evidence="2" id="KW-0378">Hydrolase</keyword>
<sequence length="92" mass="10212">MPRNPEIGPLGVEPLEKVRLVTKISTIVKKEPNSRTLLIGEQPNPSKLVHPEDRMSRHRGAKQSGQYVLSRTISLLSLASFGKRSTIVKISI</sequence>
<dbReference type="AlphaFoldDB" id="L8WM70"/>
<accession>L8WM70</accession>
<dbReference type="HOGENOM" id="CLU_2414811_0_0_1"/>
<feature type="region of interest" description="Disordered" evidence="1">
    <location>
        <begin position="37"/>
        <end position="63"/>
    </location>
</feature>
<gene>
    <name evidence="2" type="ORF">AG1IA_08124</name>
</gene>
<evidence type="ECO:0000256" key="1">
    <source>
        <dbReference type="SAM" id="MobiDB-lite"/>
    </source>
</evidence>
<name>L8WM70_THACA</name>
<dbReference type="STRING" id="983506.L8WM70"/>
<comment type="caution">
    <text evidence="2">The sequence shown here is derived from an EMBL/GenBank/DDBJ whole genome shotgun (WGS) entry which is preliminary data.</text>
</comment>
<evidence type="ECO:0000313" key="2">
    <source>
        <dbReference type="EMBL" id="ELU37847.1"/>
    </source>
</evidence>
<protein>
    <submittedName>
        <fullName evidence="2">Cw-hydrolase domain-containing protein</fullName>
    </submittedName>
</protein>
<dbReference type="EMBL" id="AFRT01002426">
    <property type="protein sequence ID" value="ELU37847.1"/>
    <property type="molecule type" value="Genomic_DNA"/>
</dbReference>
<proteinExistence type="predicted"/>